<comment type="subcellular location">
    <subcellularLocation>
        <location evidence="1">Cell membrane</location>
        <topology evidence="1">Multi-pass membrane protein</topology>
    </subcellularLocation>
</comment>
<feature type="transmembrane region" description="Helical" evidence="7">
    <location>
        <begin position="230"/>
        <end position="251"/>
    </location>
</feature>
<feature type="transmembrane region" description="Helical" evidence="7">
    <location>
        <begin position="88"/>
        <end position="112"/>
    </location>
</feature>
<feature type="transmembrane region" description="Helical" evidence="7">
    <location>
        <begin position="48"/>
        <end position="67"/>
    </location>
</feature>
<keyword evidence="6 7" id="KW-0472">Membrane</keyword>
<evidence type="ECO:0000256" key="2">
    <source>
        <dbReference type="ARBA" id="ARBA00007430"/>
    </source>
</evidence>
<feature type="transmembrane region" description="Helical" evidence="7">
    <location>
        <begin position="448"/>
        <end position="469"/>
    </location>
</feature>
<evidence type="ECO:0000256" key="4">
    <source>
        <dbReference type="ARBA" id="ARBA00022692"/>
    </source>
</evidence>
<feature type="transmembrane region" description="Helical" evidence="7">
    <location>
        <begin position="329"/>
        <end position="349"/>
    </location>
</feature>
<dbReference type="Pfam" id="PF13440">
    <property type="entry name" value="Polysacc_synt_3"/>
    <property type="match status" value="1"/>
</dbReference>
<evidence type="ECO:0000256" key="5">
    <source>
        <dbReference type="ARBA" id="ARBA00022989"/>
    </source>
</evidence>
<evidence type="ECO:0000256" key="7">
    <source>
        <dbReference type="SAM" id="Phobius"/>
    </source>
</evidence>
<evidence type="ECO:0000313" key="8">
    <source>
        <dbReference type="EMBL" id="MFD1704841.1"/>
    </source>
</evidence>
<keyword evidence="9" id="KW-1185">Reference proteome</keyword>
<organism evidence="8 9">
    <name type="scientific">Methylopila henanensis</name>
    <dbReference type="NCBI Taxonomy" id="873516"/>
    <lineage>
        <taxon>Bacteria</taxon>
        <taxon>Pseudomonadati</taxon>
        <taxon>Pseudomonadota</taxon>
        <taxon>Alphaproteobacteria</taxon>
        <taxon>Hyphomicrobiales</taxon>
        <taxon>Methylopilaceae</taxon>
        <taxon>Methylopila</taxon>
    </lineage>
</organism>
<comment type="similarity">
    <text evidence="2">Belongs to the polysaccharide synthase family.</text>
</comment>
<feature type="transmembrane region" description="Helical" evidence="7">
    <location>
        <begin position="389"/>
        <end position="410"/>
    </location>
</feature>
<evidence type="ECO:0000256" key="6">
    <source>
        <dbReference type="ARBA" id="ARBA00023136"/>
    </source>
</evidence>
<comment type="caution">
    <text evidence="8">The sequence shown here is derived from an EMBL/GenBank/DDBJ whole genome shotgun (WGS) entry which is preliminary data.</text>
</comment>
<feature type="transmembrane region" description="Helical" evidence="7">
    <location>
        <begin position="361"/>
        <end position="383"/>
    </location>
</feature>
<feature type="transmembrane region" description="Helical" evidence="7">
    <location>
        <begin position="153"/>
        <end position="174"/>
    </location>
</feature>
<feature type="transmembrane region" description="Helical" evidence="7">
    <location>
        <begin position="294"/>
        <end position="317"/>
    </location>
</feature>
<gene>
    <name evidence="8" type="ORF">ACFSCV_17685</name>
</gene>
<dbReference type="PANTHER" id="PTHR30250:SF10">
    <property type="entry name" value="LIPOPOLYSACCHARIDE BIOSYNTHESIS PROTEIN WZXC"/>
    <property type="match status" value="1"/>
</dbReference>
<keyword evidence="4 7" id="KW-0812">Transmembrane</keyword>
<feature type="transmembrane region" description="Helical" evidence="7">
    <location>
        <begin position="118"/>
        <end position="141"/>
    </location>
</feature>
<sequence length="491" mass="50498">MTRAQSTAGPAARVFGWIGWAGADAVGRILLLTVSTAVLSRLASPREFGVTALVLTVVAVMSVFVGAPFEEALAQRRGLRRGHLEAALAASWAAGLALLALTIPGGYALGAFYDAPEIGLLLPIASLAMFFSGHTDIATALARRRRRFNDVAYANLVGHAIGVGVALVVAFLGHPAWALIGVRLFVMIARAILLQARLGALIRPRWSGARLRELGRFAGFSFLERLADNLTYLAFNNVVGAVYGVTTLGYVNMAMRLIEPIRGAVIATAHNLAFSFFAAANADRASLTATAETVAARAAYVITPIFVGLAAVAPALLPAVAGPGWDQAAEIAVFLALGGALAVPARLVFTALSASARPEFGLASSVLGFVATVVTLIGAIALGPLAVGLARLVGDGVQAAIAIGLPTRLLGWSRTARLKAFLPPWALAGLMGLAVGAATAALRPFGDVTALVVATPAGVAIYVALLALFARPTLHALAGGVLKRKSGRTGT</sequence>
<keyword evidence="5 7" id="KW-1133">Transmembrane helix</keyword>
<protein>
    <submittedName>
        <fullName evidence="8">Oligosaccharide flippase family protein</fullName>
    </submittedName>
</protein>
<proteinExistence type="inferred from homology"/>
<dbReference type="RefSeq" id="WP_378800900.1">
    <property type="nucleotide sequence ID" value="NZ_JBHUER010000011.1"/>
</dbReference>
<evidence type="ECO:0000313" key="9">
    <source>
        <dbReference type="Proteomes" id="UP001597308"/>
    </source>
</evidence>
<feature type="transmembrane region" description="Helical" evidence="7">
    <location>
        <begin position="422"/>
        <end position="442"/>
    </location>
</feature>
<evidence type="ECO:0000256" key="1">
    <source>
        <dbReference type="ARBA" id="ARBA00004651"/>
    </source>
</evidence>
<reference evidence="9" key="1">
    <citation type="journal article" date="2019" name="Int. J. Syst. Evol. Microbiol.">
        <title>The Global Catalogue of Microorganisms (GCM) 10K type strain sequencing project: providing services to taxonomists for standard genome sequencing and annotation.</title>
        <authorList>
            <consortium name="The Broad Institute Genomics Platform"/>
            <consortium name="The Broad Institute Genome Sequencing Center for Infectious Disease"/>
            <person name="Wu L."/>
            <person name="Ma J."/>
        </authorList>
    </citation>
    <scope>NUCLEOTIDE SEQUENCE [LARGE SCALE GENOMIC DNA]</scope>
    <source>
        <strain evidence="9">KCTC 23707</strain>
    </source>
</reference>
<dbReference type="EMBL" id="JBHUER010000011">
    <property type="protein sequence ID" value="MFD1704841.1"/>
    <property type="molecule type" value="Genomic_DNA"/>
</dbReference>
<accession>A0ABW4KCP5</accession>
<keyword evidence="3" id="KW-1003">Cell membrane</keyword>
<dbReference type="InterPro" id="IPR050833">
    <property type="entry name" value="Poly_Biosynth_Transport"/>
</dbReference>
<dbReference type="Proteomes" id="UP001597308">
    <property type="component" value="Unassembled WGS sequence"/>
</dbReference>
<evidence type="ECO:0000256" key="3">
    <source>
        <dbReference type="ARBA" id="ARBA00022475"/>
    </source>
</evidence>
<dbReference type="PANTHER" id="PTHR30250">
    <property type="entry name" value="PST FAMILY PREDICTED COLANIC ACID TRANSPORTER"/>
    <property type="match status" value="1"/>
</dbReference>
<name>A0ABW4KCP5_9HYPH</name>